<keyword evidence="2" id="KW-0813">Transport</keyword>
<dbReference type="Proteomes" id="UP000728032">
    <property type="component" value="Unassembled WGS sequence"/>
</dbReference>
<feature type="compositionally biased region" description="Basic and acidic residues" evidence="6">
    <location>
        <begin position="11"/>
        <end position="49"/>
    </location>
</feature>
<name>A0A7R9M445_9ACAR</name>
<evidence type="ECO:0008006" key="9">
    <source>
        <dbReference type="Google" id="ProtNLM"/>
    </source>
</evidence>
<dbReference type="Pfam" id="PF05835">
    <property type="entry name" value="Synaphin"/>
    <property type="match status" value="1"/>
</dbReference>
<dbReference type="GO" id="GO:0031201">
    <property type="term" value="C:SNARE complex"/>
    <property type="evidence" value="ECO:0007669"/>
    <property type="project" value="TreeGrafter"/>
</dbReference>
<evidence type="ECO:0000313" key="8">
    <source>
        <dbReference type="Proteomes" id="UP000728032"/>
    </source>
</evidence>
<reference evidence="7" key="1">
    <citation type="submission" date="2020-11" db="EMBL/GenBank/DDBJ databases">
        <authorList>
            <person name="Tran Van P."/>
        </authorList>
    </citation>
    <scope>NUCLEOTIDE SEQUENCE</scope>
</reference>
<dbReference type="AlphaFoldDB" id="A0A7R9M445"/>
<dbReference type="EMBL" id="OC919745">
    <property type="protein sequence ID" value="CAD7651876.1"/>
    <property type="molecule type" value="Genomic_DNA"/>
</dbReference>
<keyword evidence="3" id="KW-0268">Exocytosis</keyword>
<dbReference type="SUPFAM" id="SSF58038">
    <property type="entry name" value="SNARE fusion complex"/>
    <property type="match status" value="1"/>
</dbReference>
<feature type="region of interest" description="Disordered" evidence="6">
    <location>
        <begin position="1"/>
        <end position="49"/>
    </location>
</feature>
<dbReference type="GO" id="GO:0043195">
    <property type="term" value="C:terminal bouton"/>
    <property type="evidence" value="ECO:0007669"/>
    <property type="project" value="TreeGrafter"/>
</dbReference>
<protein>
    <recommendedName>
        <fullName evidence="9">Complexin</fullName>
    </recommendedName>
</protein>
<dbReference type="InterPro" id="IPR008849">
    <property type="entry name" value="Synaphin"/>
</dbReference>
<feature type="non-terminal residue" evidence="7">
    <location>
        <position position="1"/>
    </location>
</feature>
<gene>
    <name evidence="7" type="ORF">ONB1V03_LOCUS8544</name>
</gene>
<evidence type="ECO:0000313" key="7">
    <source>
        <dbReference type="EMBL" id="CAD7651876.1"/>
    </source>
</evidence>
<evidence type="ECO:0000256" key="3">
    <source>
        <dbReference type="ARBA" id="ARBA00022483"/>
    </source>
</evidence>
<dbReference type="PANTHER" id="PTHR16705">
    <property type="entry name" value="COMPLEXIN"/>
    <property type="match status" value="1"/>
</dbReference>
<evidence type="ECO:0000256" key="1">
    <source>
        <dbReference type="ARBA" id="ARBA00005396"/>
    </source>
</evidence>
<organism evidence="7">
    <name type="scientific">Oppiella nova</name>
    <dbReference type="NCBI Taxonomy" id="334625"/>
    <lineage>
        <taxon>Eukaryota</taxon>
        <taxon>Metazoa</taxon>
        <taxon>Ecdysozoa</taxon>
        <taxon>Arthropoda</taxon>
        <taxon>Chelicerata</taxon>
        <taxon>Arachnida</taxon>
        <taxon>Acari</taxon>
        <taxon>Acariformes</taxon>
        <taxon>Sarcoptiformes</taxon>
        <taxon>Oribatida</taxon>
        <taxon>Brachypylina</taxon>
        <taxon>Oppioidea</taxon>
        <taxon>Oppiidae</taxon>
        <taxon>Oppiella</taxon>
    </lineage>
</organism>
<dbReference type="OrthoDB" id="6229630at2759"/>
<evidence type="ECO:0000256" key="6">
    <source>
        <dbReference type="SAM" id="MobiDB-lite"/>
    </source>
</evidence>
<keyword evidence="4" id="KW-0532">Neurotransmitter transport</keyword>
<comment type="function">
    <text evidence="5">Positively regulates a late step in synaptic vesicle exocytosis.</text>
</comment>
<evidence type="ECO:0000256" key="2">
    <source>
        <dbReference type="ARBA" id="ARBA00022448"/>
    </source>
</evidence>
<dbReference type="EMBL" id="CAJPVJ010004920">
    <property type="protein sequence ID" value="CAG2169060.1"/>
    <property type="molecule type" value="Genomic_DNA"/>
</dbReference>
<dbReference type="GO" id="GO:0046928">
    <property type="term" value="P:regulation of neurotransmitter secretion"/>
    <property type="evidence" value="ECO:0007669"/>
    <property type="project" value="TreeGrafter"/>
</dbReference>
<keyword evidence="8" id="KW-1185">Reference proteome</keyword>
<proteinExistence type="inferred from homology"/>
<dbReference type="GO" id="GO:0019905">
    <property type="term" value="F:syntaxin binding"/>
    <property type="evidence" value="ECO:0007669"/>
    <property type="project" value="InterPro"/>
</dbReference>
<sequence length="132" mass="15526">DIGGGGESLTPEEKERLAQLEQERLEALREQEDRRREKHKKLEDEREKMRKGIRDKYNIKKKEQISREESIEIKKQDSVCSEGGLNRRKKTPEEMAAEAEEADLDEFTKFKNSLEHRISEIKNSLEARCVVQ</sequence>
<dbReference type="GO" id="GO:0016079">
    <property type="term" value="P:synaptic vesicle exocytosis"/>
    <property type="evidence" value="ECO:0007669"/>
    <property type="project" value="TreeGrafter"/>
</dbReference>
<evidence type="ECO:0000256" key="5">
    <source>
        <dbReference type="ARBA" id="ARBA00037297"/>
    </source>
</evidence>
<dbReference type="Gene3D" id="1.20.5.580">
    <property type="entry name" value="Single Helix bin"/>
    <property type="match status" value="1"/>
</dbReference>
<comment type="similarity">
    <text evidence="1">Belongs to the complexin/synaphin family.</text>
</comment>
<accession>A0A7R9M445</accession>
<evidence type="ECO:0000256" key="4">
    <source>
        <dbReference type="ARBA" id="ARBA00022775"/>
    </source>
</evidence>
<dbReference type="PANTHER" id="PTHR16705:SF4">
    <property type="entry name" value="COMPLEXIN"/>
    <property type="match status" value="1"/>
</dbReference>